<dbReference type="AlphaFoldDB" id="A0A927B2F2"/>
<dbReference type="PANTHER" id="PTHR42760">
    <property type="entry name" value="SHORT-CHAIN DEHYDROGENASES/REDUCTASES FAMILY MEMBER"/>
    <property type="match status" value="1"/>
</dbReference>
<evidence type="ECO:0000313" key="4">
    <source>
        <dbReference type="Proteomes" id="UP000653797"/>
    </source>
</evidence>
<proteinExistence type="inferred from homology"/>
<dbReference type="Proteomes" id="UP000653797">
    <property type="component" value="Unassembled WGS sequence"/>
</dbReference>
<protein>
    <submittedName>
        <fullName evidence="3">SDR family NAD(P)-dependent oxidoreductase</fullName>
    </submittedName>
</protein>
<name>A0A927B2F2_9BACT</name>
<dbReference type="Gene3D" id="3.40.50.720">
    <property type="entry name" value="NAD(P)-binding Rossmann-like Domain"/>
    <property type="match status" value="1"/>
</dbReference>
<keyword evidence="2" id="KW-0560">Oxidoreductase</keyword>
<dbReference type="InterPro" id="IPR002347">
    <property type="entry name" value="SDR_fam"/>
</dbReference>
<dbReference type="SUPFAM" id="SSF51735">
    <property type="entry name" value="NAD(P)-binding Rossmann-fold domains"/>
    <property type="match status" value="1"/>
</dbReference>
<evidence type="ECO:0000256" key="1">
    <source>
        <dbReference type="ARBA" id="ARBA00006484"/>
    </source>
</evidence>
<accession>A0A927B2F2</accession>
<evidence type="ECO:0000256" key="2">
    <source>
        <dbReference type="ARBA" id="ARBA00023002"/>
    </source>
</evidence>
<dbReference type="EMBL" id="JACXAA010000005">
    <property type="protein sequence ID" value="MBD2754356.1"/>
    <property type="molecule type" value="Genomic_DNA"/>
</dbReference>
<reference evidence="3" key="1">
    <citation type="submission" date="2020-09" db="EMBL/GenBank/DDBJ databases">
        <authorList>
            <person name="Kim M.K."/>
        </authorList>
    </citation>
    <scope>NUCLEOTIDE SEQUENCE</scope>
    <source>
        <strain evidence="3">BT704</strain>
    </source>
</reference>
<dbReference type="InterPro" id="IPR036291">
    <property type="entry name" value="NAD(P)-bd_dom_sf"/>
</dbReference>
<dbReference type="GO" id="GO:0016616">
    <property type="term" value="F:oxidoreductase activity, acting on the CH-OH group of donors, NAD or NADP as acceptor"/>
    <property type="evidence" value="ECO:0007669"/>
    <property type="project" value="TreeGrafter"/>
</dbReference>
<gene>
    <name evidence="3" type="ORF">IC230_15725</name>
</gene>
<dbReference type="Pfam" id="PF00106">
    <property type="entry name" value="adh_short"/>
    <property type="match status" value="1"/>
</dbReference>
<evidence type="ECO:0000313" key="3">
    <source>
        <dbReference type="EMBL" id="MBD2754356.1"/>
    </source>
</evidence>
<sequence>MLQAFDLTGKTTLATGCKRGIGQAAEHFDAYWNTVTNTNLSAPFILTREIGRGIVERGSGKIIFTASLLAFLGSITVQGYAATKKVVGRLVKAFVNEWVSKNSNANAIAPGYIATNNWVGR</sequence>
<organism evidence="3 4">
    <name type="scientific">Spirosoma validum</name>
    <dbReference type="NCBI Taxonomy" id="2771355"/>
    <lineage>
        <taxon>Bacteria</taxon>
        <taxon>Pseudomonadati</taxon>
        <taxon>Bacteroidota</taxon>
        <taxon>Cytophagia</taxon>
        <taxon>Cytophagales</taxon>
        <taxon>Cytophagaceae</taxon>
        <taxon>Spirosoma</taxon>
    </lineage>
</organism>
<dbReference type="PANTHER" id="PTHR42760:SF5">
    <property type="entry name" value="2-DEHYDRO-3-DEOXY-D-GLUCONATE 5-DEHYDROGENASE"/>
    <property type="match status" value="1"/>
</dbReference>
<comment type="similarity">
    <text evidence="1">Belongs to the short-chain dehydrogenases/reductases (SDR) family.</text>
</comment>
<keyword evidence="4" id="KW-1185">Reference proteome</keyword>
<comment type="caution">
    <text evidence="3">The sequence shown here is derived from an EMBL/GenBank/DDBJ whole genome shotgun (WGS) entry which is preliminary data.</text>
</comment>